<dbReference type="InterPro" id="IPR018060">
    <property type="entry name" value="HTH_AraC"/>
</dbReference>
<gene>
    <name evidence="5" type="ORF">SAMN04487910_3828</name>
</gene>
<evidence type="ECO:0000256" key="3">
    <source>
        <dbReference type="ARBA" id="ARBA00023163"/>
    </source>
</evidence>
<dbReference type="EMBL" id="FOAB01000007">
    <property type="protein sequence ID" value="SEL99041.1"/>
    <property type="molecule type" value="Genomic_DNA"/>
</dbReference>
<keyword evidence="2" id="KW-0238">DNA-binding</keyword>
<dbReference type="AlphaFoldDB" id="A0A1H7UPZ8"/>
<reference evidence="6" key="1">
    <citation type="submission" date="2016-10" db="EMBL/GenBank/DDBJ databases">
        <authorList>
            <person name="Varghese N."/>
            <person name="Submissions S."/>
        </authorList>
    </citation>
    <scope>NUCLEOTIDE SEQUENCE [LARGE SCALE GENOMIC DNA]</scope>
    <source>
        <strain evidence="6">DSM 25232 / NCIMB 14723 / 92V</strain>
    </source>
</reference>
<evidence type="ECO:0000256" key="2">
    <source>
        <dbReference type="ARBA" id="ARBA00023125"/>
    </source>
</evidence>
<evidence type="ECO:0000259" key="4">
    <source>
        <dbReference type="PROSITE" id="PS01124"/>
    </source>
</evidence>
<keyword evidence="3" id="KW-0804">Transcription</keyword>
<feature type="domain" description="HTH araC/xylS-type" evidence="4">
    <location>
        <begin position="212"/>
        <end position="290"/>
    </location>
</feature>
<dbReference type="PANTHER" id="PTHR43280">
    <property type="entry name" value="ARAC-FAMILY TRANSCRIPTIONAL REGULATOR"/>
    <property type="match status" value="1"/>
</dbReference>
<keyword evidence="6" id="KW-1185">Reference proteome</keyword>
<dbReference type="SUPFAM" id="SSF46689">
    <property type="entry name" value="Homeodomain-like"/>
    <property type="match status" value="1"/>
</dbReference>
<dbReference type="PRINTS" id="PR00032">
    <property type="entry name" value="HTHARAC"/>
</dbReference>
<dbReference type="PROSITE" id="PS01124">
    <property type="entry name" value="HTH_ARAC_FAMILY_2"/>
    <property type="match status" value="1"/>
</dbReference>
<accession>A0A1H7UPZ8</accession>
<sequence length="292" mass="34181">MKEKIKHVKFDNKTNPKSYFEVVQLEELLNRKLDHDICKNHIVKFYIIIFITEGNGYHTIDFVDYKYQKGSVLLVRKDQIQKFSKSATAKGHLLIFTEEFIVSHINKLEALKSFQLFNELISFPKIELDIEENDFSNFHSLIGQIVSEYNLKDEYSIGITRSALHILITKLFRIKFTKKQLPNKKKYLTEFLLLQDMVEKNCFVNKKVMFYAENMGCSTKTLNNIVQAIVNKPAKNFIDEIAITQIKRLLIGTNESVKEIAYTSGFDDPANFFKYFKKYVGSSPEVFRKSHR</sequence>
<dbReference type="Gene3D" id="1.10.10.60">
    <property type="entry name" value="Homeodomain-like"/>
    <property type="match status" value="1"/>
</dbReference>
<dbReference type="SUPFAM" id="SSF51215">
    <property type="entry name" value="Regulatory protein AraC"/>
    <property type="match status" value="1"/>
</dbReference>
<dbReference type="Pfam" id="PF02311">
    <property type="entry name" value="AraC_binding"/>
    <property type="match status" value="1"/>
</dbReference>
<dbReference type="STRING" id="1038014.SAMN04487910_3828"/>
<name>A0A1H7UPZ8_AQUAM</name>
<keyword evidence="1" id="KW-0805">Transcription regulation</keyword>
<dbReference type="Proteomes" id="UP000198521">
    <property type="component" value="Unassembled WGS sequence"/>
</dbReference>
<dbReference type="GO" id="GO:0003700">
    <property type="term" value="F:DNA-binding transcription factor activity"/>
    <property type="evidence" value="ECO:0007669"/>
    <property type="project" value="InterPro"/>
</dbReference>
<dbReference type="GO" id="GO:0043565">
    <property type="term" value="F:sequence-specific DNA binding"/>
    <property type="evidence" value="ECO:0007669"/>
    <property type="project" value="InterPro"/>
</dbReference>
<dbReference type="Pfam" id="PF12833">
    <property type="entry name" value="HTH_18"/>
    <property type="match status" value="1"/>
</dbReference>
<evidence type="ECO:0000313" key="6">
    <source>
        <dbReference type="Proteomes" id="UP000198521"/>
    </source>
</evidence>
<evidence type="ECO:0000313" key="5">
    <source>
        <dbReference type="EMBL" id="SEL99041.1"/>
    </source>
</evidence>
<dbReference type="InterPro" id="IPR003313">
    <property type="entry name" value="AraC-bd"/>
</dbReference>
<proteinExistence type="predicted"/>
<dbReference type="InterPro" id="IPR009057">
    <property type="entry name" value="Homeodomain-like_sf"/>
</dbReference>
<evidence type="ECO:0000256" key="1">
    <source>
        <dbReference type="ARBA" id="ARBA00023015"/>
    </source>
</evidence>
<protein>
    <submittedName>
        <fullName evidence="5">AraC-like ligand binding domain-containing protein</fullName>
    </submittedName>
</protein>
<dbReference type="InterPro" id="IPR037923">
    <property type="entry name" value="HTH-like"/>
</dbReference>
<organism evidence="5 6">
    <name type="scientific">Aquimarina amphilecti</name>
    <dbReference type="NCBI Taxonomy" id="1038014"/>
    <lineage>
        <taxon>Bacteria</taxon>
        <taxon>Pseudomonadati</taxon>
        <taxon>Bacteroidota</taxon>
        <taxon>Flavobacteriia</taxon>
        <taxon>Flavobacteriales</taxon>
        <taxon>Flavobacteriaceae</taxon>
        <taxon>Aquimarina</taxon>
    </lineage>
</organism>
<dbReference type="InterPro" id="IPR020449">
    <property type="entry name" value="Tscrpt_reg_AraC-type_HTH"/>
</dbReference>
<dbReference type="RefSeq" id="WP_091411383.1">
    <property type="nucleotide sequence ID" value="NZ_FOAB01000007.1"/>
</dbReference>
<dbReference type="OrthoDB" id="1096411at2"/>
<dbReference type="PANTHER" id="PTHR43280:SF32">
    <property type="entry name" value="TRANSCRIPTIONAL REGULATORY PROTEIN"/>
    <property type="match status" value="1"/>
</dbReference>
<dbReference type="SMART" id="SM00342">
    <property type="entry name" value="HTH_ARAC"/>
    <property type="match status" value="1"/>
</dbReference>